<proteinExistence type="predicted"/>
<name>A0AB39QYB9_9ACTN</name>
<reference evidence="2" key="1">
    <citation type="submission" date="2024-07" db="EMBL/GenBank/DDBJ databases">
        <authorList>
            <person name="Yu S.T."/>
        </authorList>
    </citation>
    <scope>NUCLEOTIDE SEQUENCE</scope>
    <source>
        <strain evidence="2">R39</strain>
    </source>
</reference>
<organism evidence="2">
    <name type="scientific">Streptomyces sp. R39</name>
    <dbReference type="NCBI Taxonomy" id="3238631"/>
    <lineage>
        <taxon>Bacteria</taxon>
        <taxon>Bacillati</taxon>
        <taxon>Actinomycetota</taxon>
        <taxon>Actinomycetes</taxon>
        <taxon>Kitasatosporales</taxon>
        <taxon>Streptomycetaceae</taxon>
        <taxon>Streptomyces</taxon>
    </lineage>
</organism>
<dbReference type="GO" id="GO:0016811">
    <property type="term" value="F:hydrolase activity, acting on carbon-nitrogen (but not peptide) bonds, in linear amides"/>
    <property type="evidence" value="ECO:0007669"/>
    <property type="project" value="TreeGrafter"/>
</dbReference>
<dbReference type="RefSeq" id="WP_369226531.1">
    <property type="nucleotide sequence ID" value="NZ_CP163441.1"/>
</dbReference>
<keyword evidence="1" id="KW-0862">Zinc</keyword>
<keyword evidence="2" id="KW-0378">Hydrolase</keyword>
<dbReference type="EC" id="3.5.1.-" evidence="2"/>
<dbReference type="Gene3D" id="3.40.50.10320">
    <property type="entry name" value="LmbE-like"/>
    <property type="match status" value="1"/>
</dbReference>
<evidence type="ECO:0000256" key="1">
    <source>
        <dbReference type="ARBA" id="ARBA00022833"/>
    </source>
</evidence>
<dbReference type="Pfam" id="PF02585">
    <property type="entry name" value="PIG-L"/>
    <property type="match status" value="1"/>
</dbReference>
<dbReference type="SUPFAM" id="SSF102588">
    <property type="entry name" value="LmbE-like"/>
    <property type="match status" value="1"/>
</dbReference>
<sequence length="228" mass="25072">MTRVLVIAPHPDDEVIGCGGSIAKLAQSGAEVTVVIVIRRERGLADREVGAEEFAAETTDACRVLGVKRCITLDEPSRDFAADRRLHLAVVKVLREVRPDRVYLPHRDDGDMEHRAVHRLGLEALWMAESDFFEEAGPPSPPPSLVLGYEVWAPLGEAQYTEDVTDQIELKVAAMRCYRSQLRHAAWDEAVRGLASYRAVTSAGHGHSEAFEVIRMATPVPAPAGFQP</sequence>
<dbReference type="AlphaFoldDB" id="A0AB39QYB9"/>
<accession>A0AB39QYB9</accession>
<gene>
    <name evidence="2" type="ORF">AB5J52_38125</name>
</gene>
<dbReference type="InterPro" id="IPR003737">
    <property type="entry name" value="GlcNAc_PI_deacetylase-related"/>
</dbReference>
<evidence type="ECO:0000313" key="2">
    <source>
        <dbReference type="EMBL" id="XDQ47634.1"/>
    </source>
</evidence>
<dbReference type="PANTHER" id="PTHR12993:SF11">
    <property type="entry name" value="N-ACETYLGLUCOSAMINYL-PHOSPHATIDYLINOSITOL DE-N-ACETYLASE"/>
    <property type="match status" value="1"/>
</dbReference>
<dbReference type="PANTHER" id="PTHR12993">
    <property type="entry name" value="N-ACETYLGLUCOSAMINYL-PHOSPHATIDYLINOSITOL DE-N-ACETYLASE-RELATED"/>
    <property type="match status" value="1"/>
</dbReference>
<dbReference type="InterPro" id="IPR024078">
    <property type="entry name" value="LmbE-like_dom_sf"/>
</dbReference>
<protein>
    <submittedName>
        <fullName evidence="2">PIG-L deacetylase family protein</fullName>
        <ecNumber evidence="2">3.5.1.-</ecNumber>
    </submittedName>
</protein>
<dbReference type="GO" id="GO:0016137">
    <property type="term" value="P:glycoside metabolic process"/>
    <property type="evidence" value="ECO:0007669"/>
    <property type="project" value="UniProtKB-ARBA"/>
</dbReference>
<dbReference type="EMBL" id="CP163441">
    <property type="protein sequence ID" value="XDQ47634.1"/>
    <property type="molecule type" value="Genomic_DNA"/>
</dbReference>